<gene>
    <name evidence="1" type="ORF">TCEB3V08_LOCUS2160</name>
</gene>
<evidence type="ECO:0000313" key="1">
    <source>
        <dbReference type="EMBL" id="CAD7394231.1"/>
    </source>
</evidence>
<proteinExistence type="predicted"/>
<sequence>MEFHVCNSSDGAVLTQQCSRGVMWIFSLGVTITQASSSWGTLSPNIRSALGSMTETDPARRASLMNLLDVISTWFLIPGTLGSSSSPQDKY</sequence>
<name>A0A7R9GQX6_TIMCR</name>
<accession>A0A7R9GQX6</accession>
<protein>
    <submittedName>
        <fullName evidence="1">Uncharacterized protein</fullName>
    </submittedName>
</protein>
<organism evidence="1">
    <name type="scientific">Timema cristinae</name>
    <name type="common">Walking stick</name>
    <dbReference type="NCBI Taxonomy" id="61476"/>
    <lineage>
        <taxon>Eukaryota</taxon>
        <taxon>Metazoa</taxon>
        <taxon>Ecdysozoa</taxon>
        <taxon>Arthropoda</taxon>
        <taxon>Hexapoda</taxon>
        <taxon>Insecta</taxon>
        <taxon>Pterygota</taxon>
        <taxon>Neoptera</taxon>
        <taxon>Polyneoptera</taxon>
        <taxon>Phasmatodea</taxon>
        <taxon>Timematodea</taxon>
        <taxon>Timematoidea</taxon>
        <taxon>Timematidae</taxon>
        <taxon>Timema</taxon>
    </lineage>
</organism>
<dbReference type="AlphaFoldDB" id="A0A7R9GQX6"/>
<reference evidence="1" key="1">
    <citation type="submission" date="2020-11" db="EMBL/GenBank/DDBJ databases">
        <authorList>
            <person name="Tran Van P."/>
        </authorList>
    </citation>
    <scope>NUCLEOTIDE SEQUENCE</scope>
</reference>
<dbReference type="EMBL" id="OC316911">
    <property type="protein sequence ID" value="CAD7394231.1"/>
    <property type="molecule type" value="Genomic_DNA"/>
</dbReference>